<evidence type="ECO:0000313" key="2">
    <source>
        <dbReference type="Proteomes" id="UP000299102"/>
    </source>
</evidence>
<sequence length="177" mass="18882">MTLDVSLLADLIASMITSANVDSLILEYILRGVALLVSLHAAGGCEGAIIGIDSGIFAQCNAPQATRDLKTRVCSVREWNGVARSTVDTQRVRVHNKASVGATVARRADRPVPYLCMRIDVARLFGAEIVLDNRHLGIGGHMNFSLRTETSKGTSGGAGSAELMDIKSHSDWGDPYS</sequence>
<reference evidence="1 2" key="1">
    <citation type="journal article" date="2019" name="Commun. Biol.">
        <title>The bagworm genome reveals a unique fibroin gene that provides high tensile strength.</title>
        <authorList>
            <person name="Kono N."/>
            <person name="Nakamura H."/>
            <person name="Ohtoshi R."/>
            <person name="Tomita M."/>
            <person name="Numata K."/>
            <person name="Arakawa K."/>
        </authorList>
    </citation>
    <scope>NUCLEOTIDE SEQUENCE [LARGE SCALE GENOMIC DNA]</scope>
</reference>
<keyword evidence="2" id="KW-1185">Reference proteome</keyword>
<name>A0A4C1SPR4_EUMVA</name>
<protein>
    <submittedName>
        <fullName evidence="1">Uncharacterized protein</fullName>
    </submittedName>
</protein>
<organism evidence="1 2">
    <name type="scientific">Eumeta variegata</name>
    <name type="common">Bagworm moth</name>
    <name type="synonym">Eumeta japonica</name>
    <dbReference type="NCBI Taxonomy" id="151549"/>
    <lineage>
        <taxon>Eukaryota</taxon>
        <taxon>Metazoa</taxon>
        <taxon>Ecdysozoa</taxon>
        <taxon>Arthropoda</taxon>
        <taxon>Hexapoda</taxon>
        <taxon>Insecta</taxon>
        <taxon>Pterygota</taxon>
        <taxon>Neoptera</taxon>
        <taxon>Endopterygota</taxon>
        <taxon>Lepidoptera</taxon>
        <taxon>Glossata</taxon>
        <taxon>Ditrysia</taxon>
        <taxon>Tineoidea</taxon>
        <taxon>Psychidae</taxon>
        <taxon>Oiketicinae</taxon>
        <taxon>Eumeta</taxon>
    </lineage>
</organism>
<evidence type="ECO:0000313" key="1">
    <source>
        <dbReference type="EMBL" id="GBP04149.1"/>
    </source>
</evidence>
<comment type="caution">
    <text evidence="1">The sequence shown here is derived from an EMBL/GenBank/DDBJ whole genome shotgun (WGS) entry which is preliminary data.</text>
</comment>
<dbReference type="EMBL" id="BGZK01003736">
    <property type="protein sequence ID" value="GBP04149.1"/>
    <property type="molecule type" value="Genomic_DNA"/>
</dbReference>
<accession>A0A4C1SPR4</accession>
<proteinExistence type="predicted"/>
<dbReference type="Proteomes" id="UP000299102">
    <property type="component" value="Unassembled WGS sequence"/>
</dbReference>
<dbReference type="AlphaFoldDB" id="A0A4C1SPR4"/>
<gene>
    <name evidence="1" type="ORF">EVAR_68534_1</name>
</gene>